<dbReference type="Proteomes" id="UP000280434">
    <property type="component" value="Unassembled WGS sequence"/>
</dbReference>
<dbReference type="Gene3D" id="3.40.50.1820">
    <property type="entry name" value="alpha/beta hydrolase"/>
    <property type="match status" value="1"/>
</dbReference>
<dbReference type="SUPFAM" id="SSF53474">
    <property type="entry name" value="alpha/beta-Hydrolases"/>
    <property type="match status" value="1"/>
</dbReference>
<feature type="domain" description="Alpha/beta hydrolase fold-3" evidence="2">
    <location>
        <begin position="81"/>
        <end position="286"/>
    </location>
</feature>
<protein>
    <submittedName>
        <fullName evidence="3">Alpha/beta hydrolase</fullName>
    </submittedName>
</protein>
<reference evidence="3 4" key="1">
    <citation type="submission" date="2018-10" db="EMBL/GenBank/DDBJ databases">
        <title>Paraburkholderia sp. 7MK8-2, isolated from soil.</title>
        <authorList>
            <person name="Gao Z.-H."/>
            <person name="Qiu L.-H."/>
        </authorList>
    </citation>
    <scope>NUCLEOTIDE SEQUENCE [LARGE SCALE GENOMIC DNA]</scope>
    <source>
        <strain evidence="3 4">7MK8-2</strain>
    </source>
</reference>
<evidence type="ECO:0000259" key="2">
    <source>
        <dbReference type="Pfam" id="PF07859"/>
    </source>
</evidence>
<comment type="caution">
    <text evidence="3">The sequence shown here is derived from an EMBL/GenBank/DDBJ whole genome shotgun (WGS) entry which is preliminary data.</text>
</comment>
<dbReference type="OrthoDB" id="9794445at2"/>
<dbReference type="PANTHER" id="PTHR48081:SF8">
    <property type="entry name" value="ALPHA_BETA HYDROLASE FOLD-3 DOMAIN-CONTAINING PROTEIN-RELATED"/>
    <property type="match status" value="1"/>
</dbReference>
<keyword evidence="4" id="KW-1185">Reference proteome</keyword>
<dbReference type="RefSeq" id="WP_121277716.1">
    <property type="nucleotide sequence ID" value="NZ_RBZV01000003.1"/>
</dbReference>
<proteinExistence type="predicted"/>
<dbReference type="InterPro" id="IPR029058">
    <property type="entry name" value="AB_hydrolase_fold"/>
</dbReference>
<dbReference type="EMBL" id="RBZV01000003">
    <property type="protein sequence ID" value="RKP49328.1"/>
    <property type="molecule type" value="Genomic_DNA"/>
</dbReference>
<dbReference type="Pfam" id="PF07859">
    <property type="entry name" value="Abhydrolase_3"/>
    <property type="match status" value="1"/>
</dbReference>
<organism evidence="3 4">
    <name type="scientific">Trinickia fusca</name>
    <dbReference type="NCBI Taxonomy" id="2419777"/>
    <lineage>
        <taxon>Bacteria</taxon>
        <taxon>Pseudomonadati</taxon>
        <taxon>Pseudomonadota</taxon>
        <taxon>Betaproteobacteria</taxon>
        <taxon>Burkholderiales</taxon>
        <taxon>Burkholderiaceae</taxon>
        <taxon>Trinickia</taxon>
    </lineage>
</organism>
<gene>
    <name evidence="3" type="ORF">D7S89_11200</name>
</gene>
<name>A0A494XFN5_9BURK</name>
<dbReference type="InterPro" id="IPR013094">
    <property type="entry name" value="AB_hydrolase_3"/>
</dbReference>
<dbReference type="GO" id="GO:0016787">
    <property type="term" value="F:hydrolase activity"/>
    <property type="evidence" value="ECO:0007669"/>
    <property type="project" value="UniProtKB-KW"/>
</dbReference>
<evidence type="ECO:0000313" key="3">
    <source>
        <dbReference type="EMBL" id="RKP49328.1"/>
    </source>
</evidence>
<evidence type="ECO:0000313" key="4">
    <source>
        <dbReference type="Proteomes" id="UP000280434"/>
    </source>
</evidence>
<sequence length="314" mass="33715">MPLDPDIASLLARAKESGAPALEQMTVEQARAAAQGLPRMQRPSEPVASVDAFEIRSADGTSIPLRIYRPHVDTTAPLPMLVYAHGGGWIRGTLDQYDSPCRALANAGRCLLIAVDYRLAPEHQYPLALHDVYAALAWAREHASELGGDAARLALGGDSSGGNLAAAGALMARERGGPRLAHLLLFWPPLDHACSAASYREFATGYMLSTAAMRMCWDYYLPDAQAGDEPYASPLRARDLSRLPQTTVITAEYDPLRDDGETFAARLAAAGVTTRLVRLPGMIHAALHMDGIAPAAHRVFDEAGAALRHAFARD</sequence>
<keyword evidence="1 3" id="KW-0378">Hydrolase</keyword>
<dbReference type="InterPro" id="IPR050300">
    <property type="entry name" value="GDXG_lipolytic_enzyme"/>
</dbReference>
<evidence type="ECO:0000256" key="1">
    <source>
        <dbReference type="ARBA" id="ARBA00022801"/>
    </source>
</evidence>
<dbReference type="AlphaFoldDB" id="A0A494XFN5"/>
<accession>A0A494XFN5</accession>
<dbReference type="PANTHER" id="PTHR48081">
    <property type="entry name" value="AB HYDROLASE SUPERFAMILY PROTEIN C4A8.06C"/>
    <property type="match status" value="1"/>
</dbReference>